<dbReference type="EMBL" id="LSRS01000003">
    <property type="protein sequence ID" value="KAF1085439.1"/>
    <property type="molecule type" value="Genomic_DNA"/>
</dbReference>
<sequence>MMVAACLMDLMILVEVTFFKHNIILLNPRRQNQGVIFILKHRITMFNLKSSS</sequence>
<accession>A0A9D3AZ26</accession>
<keyword evidence="2" id="KW-1185">Reference proteome</keyword>
<organism evidence="1 2">
    <name type="scientific">Sporotomaculum syntrophicum</name>
    <dbReference type="NCBI Taxonomy" id="182264"/>
    <lineage>
        <taxon>Bacteria</taxon>
        <taxon>Bacillati</taxon>
        <taxon>Bacillota</taxon>
        <taxon>Clostridia</taxon>
        <taxon>Eubacteriales</taxon>
        <taxon>Desulfallaceae</taxon>
        <taxon>Sporotomaculum</taxon>
    </lineage>
</organism>
<protein>
    <submittedName>
        <fullName evidence="1">Uncharacterized protein</fullName>
    </submittedName>
</protein>
<evidence type="ECO:0000313" key="1">
    <source>
        <dbReference type="EMBL" id="KAF1085439.1"/>
    </source>
</evidence>
<comment type="caution">
    <text evidence="1">The sequence shown here is derived from an EMBL/GenBank/DDBJ whole genome shotgun (WGS) entry which is preliminary data.</text>
</comment>
<dbReference type="AlphaFoldDB" id="A0A9D3AZ26"/>
<name>A0A9D3AZ26_9FIRM</name>
<reference evidence="1" key="1">
    <citation type="submission" date="2016-02" db="EMBL/GenBank/DDBJ databases">
        <title>Draft Genome Sequence of Sporotomaculum syntrophicum Strain FB, a Syntrophic Benzoate Degrader.</title>
        <authorList>
            <person name="Nobu M.K."/>
            <person name="Narihiro T."/>
            <person name="Qiu Y.-L."/>
            <person name="Ohashi A."/>
            <person name="Liu W.-T."/>
            <person name="Yuji S."/>
        </authorList>
    </citation>
    <scope>NUCLEOTIDE SEQUENCE</scope>
    <source>
        <strain evidence="1">FB</strain>
    </source>
</reference>
<proteinExistence type="predicted"/>
<dbReference type="Proteomes" id="UP000798488">
    <property type="component" value="Unassembled WGS sequence"/>
</dbReference>
<evidence type="ECO:0000313" key="2">
    <source>
        <dbReference type="Proteomes" id="UP000798488"/>
    </source>
</evidence>
<gene>
    <name evidence="1" type="ORF">SPSYN_01580</name>
</gene>